<accession>A0AAW0GJI5</accession>
<dbReference type="EMBL" id="JASBNA010000009">
    <property type="protein sequence ID" value="KAK7689200.1"/>
    <property type="molecule type" value="Genomic_DNA"/>
</dbReference>
<sequence>MMVNYLIYALGQSVLFLPGVWEICTELPEWIYSNTYEFNSRLMISTPLYAFSVYLFNLPATNKNGIEQKLLDELWKLHAKLSTALQHKGNMPLQPAEIPEQLNPILAQHCYQLFKGFLLDSLKATKGELLPGHPMYQ</sequence>
<name>A0AAW0GJI5_9APHY</name>
<feature type="signal peptide" evidence="1">
    <location>
        <begin position="1"/>
        <end position="22"/>
    </location>
</feature>
<keyword evidence="3" id="KW-1185">Reference proteome</keyword>
<organism evidence="2 3">
    <name type="scientific">Cerrena zonata</name>
    <dbReference type="NCBI Taxonomy" id="2478898"/>
    <lineage>
        <taxon>Eukaryota</taxon>
        <taxon>Fungi</taxon>
        <taxon>Dikarya</taxon>
        <taxon>Basidiomycota</taxon>
        <taxon>Agaricomycotina</taxon>
        <taxon>Agaricomycetes</taxon>
        <taxon>Polyporales</taxon>
        <taxon>Cerrenaceae</taxon>
        <taxon>Cerrena</taxon>
    </lineage>
</organism>
<protein>
    <submittedName>
        <fullName evidence="2">Uncharacterized protein</fullName>
    </submittedName>
</protein>
<reference evidence="2 3" key="1">
    <citation type="submission" date="2022-09" db="EMBL/GenBank/DDBJ databases">
        <authorList>
            <person name="Palmer J.M."/>
        </authorList>
    </citation>
    <scope>NUCLEOTIDE SEQUENCE [LARGE SCALE GENOMIC DNA]</scope>
    <source>
        <strain evidence="2 3">DSM 7382</strain>
    </source>
</reference>
<dbReference type="Proteomes" id="UP001385951">
    <property type="component" value="Unassembled WGS sequence"/>
</dbReference>
<evidence type="ECO:0000256" key="1">
    <source>
        <dbReference type="SAM" id="SignalP"/>
    </source>
</evidence>
<gene>
    <name evidence="2" type="ORF">QCA50_007891</name>
</gene>
<dbReference type="AlphaFoldDB" id="A0AAW0GJI5"/>
<comment type="caution">
    <text evidence="2">The sequence shown here is derived from an EMBL/GenBank/DDBJ whole genome shotgun (WGS) entry which is preliminary data.</text>
</comment>
<proteinExistence type="predicted"/>
<keyword evidence="1" id="KW-0732">Signal</keyword>
<feature type="chain" id="PRO_5043631563" evidence="1">
    <location>
        <begin position="23"/>
        <end position="137"/>
    </location>
</feature>
<evidence type="ECO:0000313" key="2">
    <source>
        <dbReference type="EMBL" id="KAK7689200.1"/>
    </source>
</evidence>
<evidence type="ECO:0000313" key="3">
    <source>
        <dbReference type="Proteomes" id="UP001385951"/>
    </source>
</evidence>